<evidence type="ECO:0000313" key="3">
    <source>
        <dbReference type="Proteomes" id="UP000238701"/>
    </source>
</evidence>
<feature type="compositionally biased region" description="Basic and acidic residues" evidence="1">
    <location>
        <begin position="1"/>
        <end position="21"/>
    </location>
</feature>
<feature type="region of interest" description="Disordered" evidence="1">
    <location>
        <begin position="1"/>
        <end position="28"/>
    </location>
</feature>
<name>A0A2U3JVC8_9BACT</name>
<dbReference type="EMBL" id="OMOD01000001">
    <property type="protein sequence ID" value="SPF31347.1"/>
    <property type="molecule type" value="Genomic_DNA"/>
</dbReference>
<evidence type="ECO:0000313" key="2">
    <source>
        <dbReference type="EMBL" id="SPF31347.1"/>
    </source>
</evidence>
<dbReference type="Proteomes" id="UP000238701">
    <property type="component" value="Unassembled WGS sequence"/>
</dbReference>
<gene>
    <name evidence="2" type="ORF">SBA1_10043</name>
</gene>
<reference evidence="3" key="1">
    <citation type="submission" date="2018-02" db="EMBL/GenBank/DDBJ databases">
        <authorList>
            <person name="Hausmann B."/>
        </authorList>
    </citation>
    <scope>NUCLEOTIDE SEQUENCE [LARGE SCALE GENOMIC DNA]</scope>
    <source>
        <strain evidence="3">Peat soil MAG SbA1</strain>
    </source>
</reference>
<sequence length="82" mass="8797">MTRASLHDALNHDRPNRHLSQDDLGNSRRAATGHSLKFMRCKRVALLVWEVPGADHCGAISASPQGIRAKAGAVVSRSLAGQ</sequence>
<dbReference type="AlphaFoldDB" id="A0A2U3JVC8"/>
<protein>
    <submittedName>
        <fullName evidence="2">Uncharacterized protein</fullName>
    </submittedName>
</protein>
<accession>A0A2U3JVC8</accession>
<organism evidence="2 3">
    <name type="scientific">Candidatus Sulfotelmatobacter kueseliae</name>
    <dbReference type="NCBI Taxonomy" id="2042962"/>
    <lineage>
        <taxon>Bacteria</taxon>
        <taxon>Pseudomonadati</taxon>
        <taxon>Acidobacteriota</taxon>
        <taxon>Terriglobia</taxon>
        <taxon>Terriglobales</taxon>
        <taxon>Candidatus Korobacteraceae</taxon>
        <taxon>Candidatus Sulfotelmatobacter</taxon>
    </lineage>
</organism>
<proteinExistence type="predicted"/>
<evidence type="ECO:0000256" key="1">
    <source>
        <dbReference type="SAM" id="MobiDB-lite"/>
    </source>
</evidence>